<dbReference type="InterPro" id="IPR023090">
    <property type="entry name" value="UPF0702_alpha/beta_dom_sf"/>
</dbReference>
<evidence type="ECO:0000256" key="6">
    <source>
        <dbReference type="ARBA" id="ARBA00023136"/>
    </source>
</evidence>
<reference evidence="9" key="2">
    <citation type="submission" date="2020-09" db="EMBL/GenBank/DDBJ databases">
        <authorList>
            <person name="Sun Q."/>
            <person name="Ohkuma M."/>
        </authorList>
    </citation>
    <scope>NUCLEOTIDE SEQUENCE</scope>
    <source>
        <strain evidence="9">JCM 14719</strain>
    </source>
</reference>
<protein>
    <recommendedName>
        <fullName evidence="8">YetF C-terminal domain-containing protein</fullName>
    </recommendedName>
</protein>
<dbReference type="RefSeq" id="WP_054671044.1">
    <property type="nucleotide sequence ID" value="NZ_BMOF01000021.1"/>
</dbReference>
<dbReference type="GO" id="GO:0005886">
    <property type="term" value="C:plasma membrane"/>
    <property type="evidence" value="ECO:0007669"/>
    <property type="project" value="UniProtKB-SubCell"/>
</dbReference>
<keyword evidence="3" id="KW-1003">Cell membrane</keyword>
<keyword evidence="4 7" id="KW-0812">Transmembrane</keyword>
<feature type="transmembrane region" description="Helical" evidence="7">
    <location>
        <begin position="6"/>
        <end position="23"/>
    </location>
</feature>
<keyword evidence="6 7" id="KW-0472">Membrane</keyword>
<accession>A0A8J3FB20</accession>
<dbReference type="Proteomes" id="UP000637720">
    <property type="component" value="Unassembled WGS sequence"/>
</dbReference>
<evidence type="ECO:0000259" key="8">
    <source>
        <dbReference type="Pfam" id="PF04239"/>
    </source>
</evidence>
<proteinExistence type="inferred from homology"/>
<evidence type="ECO:0000313" key="9">
    <source>
        <dbReference type="EMBL" id="GGK00034.1"/>
    </source>
</evidence>
<feature type="domain" description="YetF C-terminal" evidence="8">
    <location>
        <begin position="82"/>
        <end position="214"/>
    </location>
</feature>
<evidence type="ECO:0000256" key="5">
    <source>
        <dbReference type="ARBA" id="ARBA00022989"/>
    </source>
</evidence>
<dbReference type="InterPro" id="IPR012452">
    <property type="entry name" value="DUF1657"/>
</dbReference>
<keyword evidence="10" id="KW-1185">Reference proteome</keyword>
<evidence type="ECO:0000313" key="10">
    <source>
        <dbReference type="Proteomes" id="UP000637720"/>
    </source>
</evidence>
<gene>
    <name evidence="9" type="ORF">GCM10007043_12620</name>
</gene>
<feature type="transmembrane region" description="Helical" evidence="7">
    <location>
        <begin position="35"/>
        <end position="53"/>
    </location>
</feature>
<sequence>MSFSLLVFVRSLIAFAALFLFARIIRKQQIGQMTLFEYLTGITIGSIAASLSVELEDEPVPTLVGIATWGGITLGIAVVSLRSQRLRRFFETEPRVLIRDGRIIEENLRKERMTMDQLLMNLRLKNVFRVEDVAYAILEANGQVSVLPKADKRPLQPHDLNLPVSAESLPFTVIKDGQINHQRLAEAGRTTTWLMGELKRQGIDRVEDVSLAQLDDQGKLFVDRKGEWEEGAYPSGKQLVANLEKLLVDLHQFALETDDPRARRDYRRAAQHVETILGRLKRHFRETTKEG</sequence>
<evidence type="ECO:0000256" key="7">
    <source>
        <dbReference type="SAM" id="Phobius"/>
    </source>
</evidence>
<evidence type="ECO:0000256" key="2">
    <source>
        <dbReference type="ARBA" id="ARBA00006448"/>
    </source>
</evidence>
<comment type="subcellular location">
    <subcellularLocation>
        <location evidence="1">Cell membrane</location>
        <topology evidence="1">Multi-pass membrane protein</topology>
    </subcellularLocation>
</comment>
<feature type="transmembrane region" description="Helical" evidence="7">
    <location>
        <begin position="59"/>
        <end position="81"/>
    </location>
</feature>
<dbReference type="Gene3D" id="3.30.240.20">
    <property type="entry name" value="bsu07140 like domains"/>
    <property type="match status" value="2"/>
</dbReference>
<dbReference type="Pfam" id="PF07870">
    <property type="entry name" value="DUF1657"/>
    <property type="match status" value="1"/>
</dbReference>
<organism evidence="9 10">
    <name type="scientific">Calditerricola satsumensis</name>
    <dbReference type="NCBI Taxonomy" id="373054"/>
    <lineage>
        <taxon>Bacteria</taxon>
        <taxon>Bacillati</taxon>
        <taxon>Bacillota</taxon>
        <taxon>Bacilli</taxon>
        <taxon>Bacillales</taxon>
        <taxon>Bacillaceae</taxon>
        <taxon>Calditerricola</taxon>
    </lineage>
</organism>
<keyword evidence="5 7" id="KW-1133">Transmembrane helix</keyword>
<dbReference type="InterPro" id="IPR007353">
    <property type="entry name" value="DUF421"/>
</dbReference>
<dbReference type="AlphaFoldDB" id="A0A8J3FB20"/>
<dbReference type="EMBL" id="BMOF01000021">
    <property type="protein sequence ID" value="GGK00034.1"/>
    <property type="molecule type" value="Genomic_DNA"/>
</dbReference>
<dbReference type="PANTHER" id="PTHR34582:SF7">
    <property type="entry name" value="UPF0702 TRANSMEMBRANE PROTEIN YDFS"/>
    <property type="match status" value="1"/>
</dbReference>
<dbReference type="PANTHER" id="PTHR34582">
    <property type="entry name" value="UPF0702 TRANSMEMBRANE PROTEIN YCAP"/>
    <property type="match status" value="1"/>
</dbReference>
<evidence type="ECO:0000256" key="4">
    <source>
        <dbReference type="ARBA" id="ARBA00022692"/>
    </source>
</evidence>
<evidence type="ECO:0000256" key="1">
    <source>
        <dbReference type="ARBA" id="ARBA00004651"/>
    </source>
</evidence>
<reference evidence="9" key="1">
    <citation type="journal article" date="2014" name="Int. J. Syst. Evol. Microbiol.">
        <title>Complete genome sequence of Corynebacterium casei LMG S-19264T (=DSM 44701T), isolated from a smear-ripened cheese.</title>
        <authorList>
            <consortium name="US DOE Joint Genome Institute (JGI-PGF)"/>
            <person name="Walter F."/>
            <person name="Albersmeier A."/>
            <person name="Kalinowski J."/>
            <person name="Ruckert C."/>
        </authorList>
    </citation>
    <scope>NUCLEOTIDE SEQUENCE</scope>
    <source>
        <strain evidence="9">JCM 14719</strain>
    </source>
</reference>
<name>A0A8J3FB20_9BACI</name>
<comment type="caution">
    <text evidence="9">The sequence shown here is derived from an EMBL/GenBank/DDBJ whole genome shotgun (WGS) entry which is preliminary data.</text>
</comment>
<evidence type="ECO:0000256" key="3">
    <source>
        <dbReference type="ARBA" id="ARBA00022475"/>
    </source>
</evidence>
<dbReference type="Pfam" id="PF04239">
    <property type="entry name" value="DUF421"/>
    <property type="match status" value="1"/>
</dbReference>
<comment type="similarity">
    <text evidence="2">Belongs to the UPF0702 family.</text>
</comment>